<evidence type="ECO:0000256" key="3">
    <source>
        <dbReference type="ARBA" id="ARBA00023004"/>
    </source>
</evidence>
<dbReference type="GO" id="GO:0009337">
    <property type="term" value="C:sulfite reductase complex (NADPH)"/>
    <property type="evidence" value="ECO:0007669"/>
    <property type="project" value="TreeGrafter"/>
</dbReference>
<dbReference type="SUPFAM" id="SSF56014">
    <property type="entry name" value="Nitrite and sulphite reductase 4Fe-4S domain-like"/>
    <property type="match status" value="1"/>
</dbReference>
<sequence length="241" mass="26720">MDLTDEQKKSLQGQGYIASRDGVHFSCRILIPAGRMNAQEARKLTEVSEKYGKGYFTLTQRLNVELPWLQYQDLENVAKELKEAGLSIGGTGLRVRPAHICKGNVCKMSMFDTEEVAKQIDERFYKGYYDVKLPNKFRILVSGCGNGCTKPLLGCIGIRGRKPDQVAISLGGKFGKDYVIGRELPGLYSISEALDISEKAISYYRVNGVPGERFARTVERIGFETVGSALTGLALSKFNNM</sequence>
<dbReference type="OrthoDB" id="9800558at2"/>
<dbReference type="Pfam" id="PF03460">
    <property type="entry name" value="NIR_SIR_ferr"/>
    <property type="match status" value="1"/>
</dbReference>
<dbReference type="EMBL" id="OMOF01000224">
    <property type="protein sequence ID" value="SPF43916.1"/>
    <property type="molecule type" value="Genomic_DNA"/>
</dbReference>
<dbReference type="GO" id="GO:0020037">
    <property type="term" value="F:heme binding"/>
    <property type="evidence" value="ECO:0007669"/>
    <property type="project" value="InterPro"/>
</dbReference>
<feature type="domain" description="Nitrite/sulphite reductase 4Fe-4S" evidence="5">
    <location>
        <begin position="94"/>
        <end position="228"/>
    </location>
</feature>
<evidence type="ECO:0000259" key="6">
    <source>
        <dbReference type="Pfam" id="PF03460"/>
    </source>
</evidence>
<evidence type="ECO:0000313" key="7">
    <source>
        <dbReference type="EMBL" id="SPF43916.1"/>
    </source>
</evidence>
<dbReference type="InterPro" id="IPR005117">
    <property type="entry name" value="NiRdtase/SiRdtase_haem-b_fer"/>
</dbReference>
<dbReference type="InterPro" id="IPR036136">
    <property type="entry name" value="Nit/Sulf_reduc_fer-like_dom_sf"/>
</dbReference>
<proteinExistence type="predicted"/>
<dbReference type="InterPro" id="IPR045854">
    <property type="entry name" value="NO2/SO3_Rdtase_4Fe4S_sf"/>
</dbReference>
<accession>A0A2U3KW43</accession>
<gene>
    <name evidence="7" type="ORF">SBF1_300001</name>
</gene>
<dbReference type="InterPro" id="IPR006067">
    <property type="entry name" value="NO2/SO3_Rdtase_4Fe4S_dom"/>
</dbReference>
<evidence type="ECO:0000313" key="8">
    <source>
        <dbReference type="Proteomes" id="UP000238916"/>
    </source>
</evidence>
<dbReference type="InterPro" id="IPR045169">
    <property type="entry name" value="NO2/SO3_Rdtase_4Fe4S_prot"/>
</dbReference>
<evidence type="ECO:0000259" key="5">
    <source>
        <dbReference type="Pfam" id="PF01077"/>
    </source>
</evidence>
<keyword evidence="3" id="KW-0408">Iron</keyword>
<keyword evidence="2" id="KW-0479">Metal-binding</keyword>
<dbReference type="AlphaFoldDB" id="A0A2U3KW43"/>
<dbReference type="Gene3D" id="3.30.70.3340">
    <property type="match status" value="1"/>
</dbReference>
<dbReference type="Gene3D" id="3.30.413.10">
    <property type="entry name" value="Sulfite Reductase Hemoprotein, domain 1"/>
    <property type="match status" value="1"/>
</dbReference>
<evidence type="ECO:0000256" key="2">
    <source>
        <dbReference type="ARBA" id="ARBA00022723"/>
    </source>
</evidence>
<dbReference type="PANTHER" id="PTHR11493">
    <property type="entry name" value="SULFITE REDUCTASE [NADPH] SUBUNIT BETA-RELATED"/>
    <property type="match status" value="1"/>
</dbReference>
<evidence type="ECO:0000256" key="4">
    <source>
        <dbReference type="ARBA" id="ARBA00023014"/>
    </source>
</evidence>
<evidence type="ECO:0000256" key="1">
    <source>
        <dbReference type="ARBA" id="ARBA00022485"/>
    </source>
</evidence>
<name>A0A2U3KW43_9FIRM</name>
<organism evidence="7 8">
    <name type="scientific">Candidatus Desulfosporosinus infrequens</name>
    <dbReference type="NCBI Taxonomy" id="2043169"/>
    <lineage>
        <taxon>Bacteria</taxon>
        <taxon>Bacillati</taxon>
        <taxon>Bacillota</taxon>
        <taxon>Clostridia</taxon>
        <taxon>Eubacteriales</taxon>
        <taxon>Desulfitobacteriaceae</taxon>
        <taxon>Desulfosporosinus</taxon>
    </lineage>
</organism>
<dbReference type="GO" id="GO:0046872">
    <property type="term" value="F:metal ion binding"/>
    <property type="evidence" value="ECO:0007669"/>
    <property type="project" value="UniProtKB-KW"/>
</dbReference>
<dbReference type="GO" id="GO:0016002">
    <property type="term" value="F:sulfite reductase activity"/>
    <property type="evidence" value="ECO:0007669"/>
    <property type="project" value="TreeGrafter"/>
</dbReference>
<reference evidence="8" key="1">
    <citation type="submission" date="2018-02" db="EMBL/GenBank/DDBJ databases">
        <authorList>
            <person name="Hausmann B."/>
        </authorList>
    </citation>
    <scope>NUCLEOTIDE SEQUENCE [LARGE SCALE GENOMIC DNA]</scope>
    <source>
        <strain evidence="8">Peat soil MAG SbF1</strain>
    </source>
</reference>
<dbReference type="Proteomes" id="UP000238916">
    <property type="component" value="Unassembled WGS sequence"/>
</dbReference>
<keyword evidence="4" id="KW-0411">Iron-sulfur</keyword>
<keyword evidence="1" id="KW-0004">4Fe-4S</keyword>
<dbReference type="PANTHER" id="PTHR11493:SF54">
    <property type="entry name" value="ANAEROBIC SULFITE REDUCTASE SUBUNIT C"/>
    <property type="match status" value="1"/>
</dbReference>
<dbReference type="GO" id="GO:0000103">
    <property type="term" value="P:sulfate assimilation"/>
    <property type="evidence" value="ECO:0007669"/>
    <property type="project" value="TreeGrafter"/>
</dbReference>
<protein>
    <submittedName>
        <fullName evidence="7">Nitrite and sulphite reductase 4Fe-4S domain protein</fullName>
    </submittedName>
</protein>
<dbReference type="GO" id="GO:0051539">
    <property type="term" value="F:4 iron, 4 sulfur cluster binding"/>
    <property type="evidence" value="ECO:0007669"/>
    <property type="project" value="UniProtKB-KW"/>
</dbReference>
<feature type="domain" description="Nitrite/Sulfite reductase ferredoxin-like" evidence="6">
    <location>
        <begin position="19"/>
        <end position="84"/>
    </location>
</feature>
<dbReference type="GO" id="GO:0050311">
    <property type="term" value="F:sulfite reductase (ferredoxin) activity"/>
    <property type="evidence" value="ECO:0007669"/>
    <property type="project" value="TreeGrafter"/>
</dbReference>
<dbReference type="Pfam" id="PF01077">
    <property type="entry name" value="NIR_SIR"/>
    <property type="match status" value="1"/>
</dbReference>
<dbReference type="SUPFAM" id="SSF55124">
    <property type="entry name" value="Nitrite/Sulfite reductase N-terminal domain-like"/>
    <property type="match status" value="1"/>
</dbReference>